<comment type="cofactor">
    <cofactor evidence="1">
        <name>Zn(2+)</name>
        <dbReference type="ChEBI" id="CHEBI:29105"/>
    </cofactor>
</comment>
<dbReference type="NCBIfam" id="NF006684">
    <property type="entry name" value="PRK09229.1-5"/>
    <property type="match status" value="1"/>
</dbReference>
<dbReference type="PANTHER" id="PTHR11271:SF48">
    <property type="entry name" value="AMIDOHYDROLASE-RELATED DOMAIN-CONTAINING PROTEIN"/>
    <property type="match status" value="1"/>
</dbReference>
<dbReference type="Gene3D" id="2.30.40.10">
    <property type="entry name" value="Urease, subunit C, domain 1"/>
    <property type="match status" value="1"/>
</dbReference>
<dbReference type="InterPro" id="IPR010252">
    <property type="entry name" value="HutF"/>
</dbReference>
<evidence type="ECO:0000256" key="1">
    <source>
        <dbReference type="ARBA" id="ARBA00001947"/>
    </source>
</evidence>
<dbReference type="Pfam" id="PF01979">
    <property type="entry name" value="Amidohydro_1"/>
    <property type="match status" value="1"/>
</dbReference>
<dbReference type="Gene3D" id="3.20.20.140">
    <property type="entry name" value="Metal-dependent hydrolases"/>
    <property type="match status" value="1"/>
</dbReference>
<keyword evidence="4" id="KW-0862">Zinc</keyword>
<name>A0A2T7USI4_9RHOB</name>
<dbReference type="Pfam" id="PF22429">
    <property type="entry name" value="HutF_N"/>
    <property type="match status" value="1"/>
</dbReference>
<evidence type="ECO:0000256" key="3">
    <source>
        <dbReference type="ARBA" id="ARBA00022801"/>
    </source>
</evidence>
<evidence type="ECO:0000259" key="6">
    <source>
        <dbReference type="Pfam" id="PF22429"/>
    </source>
</evidence>
<feature type="domain" description="Amidohydrolase-related" evidence="5">
    <location>
        <begin position="57"/>
        <end position="436"/>
    </location>
</feature>
<evidence type="ECO:0000259" key="5">
    <source>
        <dbReference type="Pfam" id="PF01979"/>
    </source>
</evidence>
<dbReference type="InterPro" id="IPR032466">
    <property type="entry name" value="Metal_Hydrolase"/>
</dbReference>
<dbReference type="SUPFAM" id="SSF51338">
    <property type="entry name" value="Composite domain of metallo-dependent hydrolases"/>
    <property type="match status" value="1"/>
</dbReference>
<dbReference type="GO" id="GO:0046872">
    <property type="term" value="F:metal ion binding"/>
    <property type="evidence" value="ECO:0007669"/>
    <property type="project" value="UniProtKB-KW"/>
</dbReference>
<feature type="domain" description="Formimidoylglutamate deiminase N-terminal" evidence="6">
    <location>
        <begin position="13"/>
        <end position="52"/>
    </location>
</feature>
<dbReference type="Proteomes" id="UP000244810">
    <property type="component" value="Unassembled WGS sequence"/>
</dbReference>
<dbReference type="InterPro" id="IPR006680">
    <property type="entry name" value="Amidohydro-rel"/>
</dbReference>
<evidence type="ECO:0000313" key="8">
    <source>
        <dbReference type="Proteomes" id="UP000244810"/>
    </source>
</evidence>
<dbReference type="InterPro" id="IPR055156">
    <property type="entry name" value="HutF-like_N"/>
</dbReference>
<keyword evidence="8" id="KW-1185">Reference proteome</keyword>
<comment type="caution">
    <text evidence="7">The sequence shown here is derived from an EMBL/GenBank/DDBJ whole genome shotgun (WGS) entry which is preliminary data.</text>
</comment>
<protein>
    <submittedName>
        <fullName evidence="7">Formimidoylglutamate deiminase</fullName>
    </submittedName>
</protein>
<proteinExistence type="predicted"/>
<evidence type="ECO:0000256" key="4">
    <source>
        <dbReference type="ARBA" id="ARBA00022833"/>
    </source>
</evidence>
<keyword evidence="3" id="KW-0378">Hydrolase</keyword>
<dbReference type="SUPFAM" id="SSF51556">
    <property type="entry name" value="Metallo-dependent hydrolases"/>
    <property type="match status" value="1"/>
</dbReference>
<dbReference type="AlphaFoldDB" id="A0A2T7USI4"/>
<accession>A0A2T7USI4</accession>
<dbReference type="InterPro" id="IPR051607">
    <property type="entry name" value="Metallo-dep_hydrolases"/>
</dbReference>
<keyword evidence="2" id="KW-0479">Metal-binding</keyword>
<dbReference type="PANTHER" id="PTHR11271">
    <property type="entry name" value="GUANINE DEAMINASE"/>
    <property type="match status" value="1"/>
</dbReference>
<organism evidence="7 8">
    <name type="scientific">Pararhodobacter aggregans</name>
    <dbReference type="NCBI Taxonomy" id="404875"/>
    <lineage>
        <taxon>Bacteria</taxon>
        <taxon>Pseudomonadati</taxon>
        <taxon>Pseudomonadota</taxon>
        <taxon>Alphaproteobacteria</taxon>
        <taxon>Rhodobacterales</taxon>
        <taxon>Paracoccaceae</taxon>
        <taxon>Pararhodobacter</taxon>
    </lineage>
</organism>
<evidence type="ECO:0000256" key="2">
    <source>
        <dbReference type="ARBA" id="ARBA00022723"/>
    </source>
</evidence>
<dbReference type="GO" id="GO:0005829">
    <property type="term" value="C:cytosol"/>
    <property type="evidence" value="ECO:0007669"/>
    <property type="project" value="TreeGrafter"/>
</dbReference>
<dbReference type="GO" id="GO:0019239">
    <property type="term" value="F:deaminase activity"/>
    <property type="evidence" value="ECO:0007669"/>
    <property type="project" value="TreeGrafter"/>
</dbReference>
<gene>
    <name evidence="7" type="ORF">DDE23_09780</name>
</gene>
<dbReference type="NCBIfam" id="NF006681">
    <property type="entry name" value="PRK09229.1-2"/>
    <property type="match status" value="1"/>
</dbReference>
<sequence>MSIHKRYKLGGKAVIHAKQALLADGWAVNVRLAVDAGIITNLQADVGPQAGDTCVDTLLPSLSNLHSHAFQRAMAGMTEFRQQGRDSFWTWRDLMYRFMDRMTPDQLEAIAAQVYVEMLEAGFAGVGEFHYVHHQPGGTPYDNIAELSDRIFAAAAQTGIGLTHLPVLYTYGGAGQAALTAGQRRFGNDVDRFAQLTERAASSLRELPPDARIGIAPHSLRATCPDDLARVVAAHGQGPIHIHIAEQPQEVRDIEAWLGARPVAWLLDHQSVDERWCLIHATHMTQAETGAMARTGAVAGLCPITEANLGDGPFNGPDYAAAGGRFGIGSDSNVNISLTEELRTLEYSQRLRDTSRNVMIPGAGSVGAYLYTTAARGGAQALARDAGVIETGRLADLVAIDSQCPALCALPADRILDGLGFAAKDNVVTDVWSAGRHRVSGGRHVDRDAVFSRYRVAVWQLMNE</sequence>
<dbReference type="InterPro" id="IPR011059">
    <property type="entry name" value="Metal-dep_hydrolase_composite"/>
</dbReference>
<dbReference type="OrthoDB" id="9796020at2"/>
<evidence type="ECO:0000313" key="7">
    <source>
        <dbReference type="EMBL" id="PVE47720.1"/>
    </source>
</evidence>
<dbReference type="NCBIfam" id="TIGR02022">
    <property type="entry name" value="hutF"/>
    <property type="match status" value="1"/>
</dbReference>
<dbReference type="EMBL" id="QDDR01000004">
    <property type="protein sequence ID" value="PVE47720.1"/>
    <property type="molecule type" value="Genomic_DNA"/>
</dbReference>
<reference evidence="7 8" key="1">
    <citation type="journal article" date="2011" name="Syst. Appl. Microbiol.">
        <title>Defluviimonas denitrificans gen. nov., sp. nov., and Pararhodobacter aggregans gen. nov., sp. nov., non-phototrophic Rhodobacteraceae from the biofilter of a marine aquaculture.</title>
        <authorList>
            <person name="Foesel B.U."/>
            <person name="Drake H.L."/>
            <person name="Schramm A."/>
        </authorList>
    </citation>
    <scope>NUCLEOTIDE SEQUENCE [LARGE SCALE GENOMIC DNA]</scope>
    <source>
        <strain evidence="7 8">D1-19</strain>
    </source>
</reference>